<name>A0ABV0SI33_9TELE</name>
<proteinExistence type="predicted"/>
<evidence type="ECO:0000313" key="2">
    <source>
        <dbReference type="EMBL" id="MEQ2220096.1"/>
    </source>
</evidence>
<comment type="caution">
    <text evidence="2">The sequence shown here is derived from an EMBL/GenBank/DDBJ whole genome shotgun (WGS) entry which is preliminary data.</text>
</comment>
<protein>
    <submittedName>
        <fullName evidence="2">Uncharacterized protein</fullName>
    </submittedName>
</protein>
<keyword evidence="3" id="KW-1185">Reference proteome</keyword>
<organism evidence="2 3">
    <name type="scientific">Ilyodon furcidens</name>
    <name type="common">goldbreast splitfin</name>
    <dbReference type="NCBI Taxonomy" id="33524"/>
    <lineage>
        <taxon>Eukaryota</taxon>
        <taxon>Metazoa</taxon>
        <taxon>Chordata</taxon>
        <taxon>Craniata</taxon>
        <taxon>Vertebrata</taxon>
        <taxon>Euteleostomi</taxon>
        <taxon>Actinopterygii</taxon>
        <taxon>Neopterygii</taxon>
        <taxon>Teleostei</taxon>
        <taxon>Neoteleostei</taxon>
        <taxon>Acanthomorphata</taxon>
        <taxon>Ovalentaria</taxon>
        <taxon>Atherinomorphae</taxon>
        <taxon>Cyprinodontiformes</taxon>
        <taxon>Goodeidae</taxon>
        <taxon>Ilyodon</taxon>
    </lineage>
</organism>
<dbReference type="EMBL" id="JAHRIQ010000082">
    <property type="protein sequence ID" value="MEQ2220096.1"/>
    <property type="molecule type" value="Genomic_DNA"/>
</dbReference>
<evidence type="ECO:0000256" key="1">
    <source>
        <dbReference type="SAM" id="MobiDB-lite"/>
    </source>
</evidence>
<reference evidence="2 3" key="1">
    <citation type="submission" date="2021-06" db="EMBL/GenBank/DDBJ databases">
        <authorList>
            <person name="Palmer J.M."/>
        </authorList>
    </citation>
    <scope>NUCLEOTIDE SEQUENCE [LARGE SCALE GENOMIC DNA]</scope>
    <source>
        <strain evidence="3">if_2019</strain>
        <tissue evidence="2">Muscle</tissue>
    </source>
</reference>
<dbReference type="Proteomes" id="UP001482620">
    <property type="component" value="Unassembled WGS sequence"/>
</dbReference>
<accession>A0ABV0SI33</accession>
<sequence>MAEGFSNLRPPGLTACSATPRSAILGLKKLLCPCGALRFSVRLRQPSFSRQGGAERAGSSEPTSAGVRGQRLNESDPIKHRLRQPWRREEGRGSAGSRAVRFRAGGGWRRSRLEKDCWKCSNVAEGTLRVKKKPYIVSLSMFRR</sequence>
<evidence type="ECO:0000313" key="3">
    <source>
        <dbReference type="Proteomes" id="UP001482620"/>
    </source>
</evidence>
<gene>
    <name evidence="2" type="ORF">ILYODFUR_001824</name>
</gene>
<feature type="region of interest" description="Disordered" evidence="1">
    <location>
        <begin position="48"/>
        <end position="98"/>
    </location>
</feature>